<keyword evidence="2" id="KW-1185">Reference proteome</keyword>
<accession>A0ABT1JJS0</accession>
<reference evidence="1 2" key="1">
    <citation type="submission" date="2013-07" db="EMBL/GenBank/DDBJ databases">
        <authorList>
            <consortium name="DOE Joint Genome Institute"/>
            <person name="Reeve W."/>
            <person name="Huntemann M."/>
            <person name="Han J."/>
            <person name="Chen A."/>
            <person name="Kyrpides N."/>
            <person name="Mavromatis K."/>
            <person name="Markowitz V."/>
            <person name="Palaniappan K."/>
            <person name="Ivanova N."/>
            <person name="Schaumberg A."/>
            <person name="Pati A."/>
            <person name="Liolios K."/>
            <person name="Nordberg H.P."/>
            <person name="Cantor M.N."/>
            <person name="Hua S.X."/>
            <person name="Woyke T."/>
        </authorList>
    </citation>
    <scope>NUCLEOTIDE SEQUENCE [LARGE SCALE GENOMIC DNA]</scope>
    <source>
        <strain evidence="1 2">DSM 43889</strain>
    </source>
</reference>
<sequence length="212" mass="22904">MGRDMRDLRHELLLRLAGRLPDRQLWRFRDWLAGDADAVLARTLPRALAHGRLGLTDHEHELLAEGFLPAGADPVLVAAIPALAEEPEPAHVFGVSPAAVSDVPVEVPHGADSTPVVLGAMLRGRPGVREVRFAWRAPVTGGPPRRVLLVSAETGRIGLTAELQRVLRALGEREPRVEVVPPSMTLTAYHRAAWVGSEPVVTGLNHGQLAHV</sequence>
<evidence type="ECO:0000313" key="2">
    <source>
        <dbReference type="Proteomes" id="UP000791080"/>
    </source>
</evidence>
<dbReference type="EMBL" id="AUBJ02000001">
    <property type="protein sequence ID" value="MCP2332737.1"/>
    <property type="molecule type" value="Genomic_DNA"/>
</dbReference>
<gene>
    <name evidence="1" type="ORF">G443_003007</name>
</gene>
<evidence type="ECO:0000313" key="1">
    <source>
        <dbReference type="EMBL" id="MCP2332737.1"/>
    </source>
</evidence>
<proteinExistence type="predicted"/>
<organism evidence="1 2">
    <name type="scientific">Actinoalloteichus caeruleus DSM 43889</name>
    <dbReference type="NCBI Taxonomy" id="1120930"/>
    <lineage>
        <taxon>Bacteria</taxon>
        <taxon>Bacillati</taxon>
        <taxon>Actinomycetota</taxon>
        <taxon>Actinomycetes</taxon>
        <taxon>Pseudonocardiales</taxon>
        <taxon>Pseudonocardiaceae</taxon>
        <taxon>Actinoalloteichus</taxon>
        <taxon>Actinoalloteichus cyanogriseus</taxon>
    </lineage>
</organism>
<dbReference type="Proteomes" id="UP000791080">
    <property type="component" value="Unassembled WGS sequence"/>
</dbReference>
<name>A0ABT1JJS0_ACTCY</name>
<protein>
    <submittedName>
        <fullName evidence="1">Uncharacterized protein</fullName>
    </submittedName>
</protein>
<comment type="caution">
    <text evidence="1">The sequence shown here is derived from an EMBL/GenBank/DDBJ whole genome shotgun (WGS) entry which is preliminary data.</text>
</comment>
<reference evidence="1 2" key="2">
    <citation type="submission" date="2022-06" db="EMBL/GenBank/DDBJ databases">
        <title>Genomic Encyclopedia of Type Strains, Phase I: the one thousand microbial genomes (KMG-I) project.</title>
        <authorList>
            <person name="Kyrpides N."/>
        </authorList>
    </citation>
    <scope>NUCLEOTIDE SEQUENCE [LARGE SCALE GENOMIC DNA]</scope>
    <source>
        <strain evidence="1 2">DSM 43889</strain>
    </source>
</reference>